<proteinExistence type="predicted"/>
<reference evidence="1 2" key="1">
    <citation type="journal article" date="2021" name="Nat. Plants">
        <title>The Taxus genome provides insights into paclitaxel biosynthesis.</title>
        <authorList>
            <person name="Xiong X."/>
            <person name="Gou J."/>
            <person name="Liao Q."/>
            <person name="Li Y."/>
            <person name="Zhou Q."/>
            <person name="Bi G."/>
            <person name="Li C."/>
            <person name="Du R."/>
            <person name="Wang X."/>
            <person name="Sun T."/>
            <person name="Guo L."/>
            <person name="Liang H."/>
            <person name="Lu P."/>
            <person name="Wu Y."/>
            <person name="Zhang Z."/>
            <person name="Ro D.K."/>
            <person name="Shang Y."/>
            <person name="Huang S."/>
            <person name="Yan J."/>
        </authorList>
    </citation>
    <scope>NUCLEOTIDE SEQUENCE [LARGE SCALE GENOMIC DNA]</scope>
    <source>
        <strain evidence="1">Ta-2019</strain>
    </source>
</reference>
<sequence length="61" mass="7141">TREVVDNTDVHAHAYHEPLKMKKFNIGSGEEPKEAIIGYYWMEKEVSNIIDLLCEFEDLFP</sequence>
<name>A0AA38CLG8_TAXCH</name>
<evidence type="ECO:0000313" key="2">
    <source>
        <dbReference type="Proteomes" id="UP000824469"/>
    </source>
</evidence>
<dbReference type="EMBL" id="JAHRHJ020000009">
    <property type="protein sequence ID" value="KAH9302480.1"/>
    <property type="molecule type" value="Genomic_DNA"/>
</dbReference>
<organism evidence="1 2">
    <name type="scientific">Taxus chinensis</name>
    <name type="common">Chinese yew</name>
    <name type="synonym">Taxus wallichiana var. chinensis</name>
    <dbReference type="NCBI Taxonomy" id="29808"/>
    <lineage>
        <taxon>Eukaryota</taxon>
        <taxon>Viridiplantae</taxon>
        <taxon>Streptophyta</taxon>
        <taxon>Embryophyta</taxon>
        <taxon>Tracheophyta</taxon>
        <taxon>Spermatophyta</taxon>
        <taxon>Pinopsida</taxon>
        <taxon>Pinidae</taxon>
        <taxon>Conifers II</taxon>
        <taxon>Cupressales</taxon>
        <taxon>Taxaceae</taxon>
        <taxon>Taxus</taxon>
    </lineage>
</organism>
<dbReference type="Proteomes" id="UP000824469">
    <property type="component" value="Unassembled WGS sequence"/>
</dbReference>
<evidence type="ECO:0000313" key="1">
    <source>
        <dbReference type="EMBL" id="KAH9302480.1"/>
    </source>
</evidence>
<feature type="non-terminal residue" evidence="1">
    <location>
        <position position="61"/>
    </location>
</feature>
<protein>
    <submittedName>
        <fullName evidence="1">Uncharacterized protein</fullName>
    </submittedName>
</protein>
<gene>
    <name evidence="1" type="ORF">KI387_014063</name>
</gene>
<accession>A0AA38CLG8</accession>
<keyword evidence="2" id="KW-1185">Reference proteome</keyword>
<dbReference type="AlphaFoldDB" id="A0AA38CLG8"/>
<feature type="non-terminal residue" evidence="1">
    <location>
        <position position="1"/>
    </location>
</feature>
<comment type="caution">
    <text evidence="1">The sequence shown here is derived from an EMBL/GenBank/DDBJ whole genome shotgun (WGS) entry which is preliminary data.</text>
</comment>